<evidence type="ECO:0000256" key="1">
    <source>
        <dbReference type="SAM" id="MobiDB-lite"/>
    </source>
</evidence>
<name>A0A8J5N4F7_HOMAM</name>
<dbReference type="SUPFAM" id="SSF52833">
    <property type="entry name" value="Thioredoxin-like"/>
    <property type="match status" value="1"/>
</dbReference>
<dbReference type="AlphaFoldDB" id="A0A8J5N4F7"/>
<dbReference type="EMBL" id="JAHLQT010010178">
    <property type="protein sequence ID" value="KAG7173090.1"/>
    <property type="molecule type" value="Genomic_DNA"/>
</dbReference>
<dbReference type="Proteomes" id="UP000747542">
    <property type="component" value="Unassembled WGS sequence"/>
</dbReference>
<sequence>CGQPLHDAGETSGRPSQPVTRLNSSLSSHSLQCLVPRAPKMAWLSTEFYFYKGSAPCRAVWMTLKVLKVDHEEKIVDLLKAENKRPWFIRLNPQHTVPTVSDQGLVLWERYVPSLPSPPFSHPSWLLYRPVPKCCPLYP</sequence>
<dbReference type="Gene3D" id="3.40.30.10">
    <property type="entry name" value="Glutaredoxin"/>
    <property type="match status" value="1"/>
</dbReference>
<dbReference type="Pfam" id="PF13409">
    <property type="entry name" value="GST_N_2"/>
    <property type="match status" value="1"/>
</dbReference>
<dbReference type="GO" id="GO:0004364">
    <property type="term" value="F:glutathione transferase activity"/>
    <property type="evidence" value="ECO:0007669"/>
    <property type="project" value="TreeGrafter"/>
</dbReference>
<reference evidence="3" key="1">
    <citation type="journal article" date="2021" name="Sci. Adv.">
        <title>The American lobster genome reveals insights on longevity, neural, and immune adaptations.</title>
        <authorList>
            <person name="Polinski J.M."/>
            <person name="Zimin A.V."/>
            <person name="Clark K.F."/>
            <person name="Kohn A.B."/>
            <person name="Sadowski N."/>
            <person name="Timp W."/>
            <person name="Ptitsyn A."/>
            <person name="Khanna P."/>
            <person name="Romanova D.Y."/>
            <person name="Williams P."/>
            <person name="Greenwood S.J."/>
            <person name="Moroz L.L."/>
            <person name="Walt D.R."/>
            <person name="Bodnar A.G."/>
        </authorList>
    </citation>
    <scope>NUCLEOTIDE SEQUENCE</scope>
    <source>
        <strain evidence="3">GMGI-L3</strain>
    </source>
</reference>
<comment type="caution">
    <text evidence="3">The sequence shown here is derived from an EMBL/GenBank/DDBJ whole genome shotgun (WGS) entry which is preliminary data.</text>
</comment>
<keyword evidence="4" id="KW-1185">Reference proteome</keyword>
<protein>
    <submittedName>
        <fullName evidence="3">Glutathione S-transferase 1-like 4</fullName>
    </submittedName>
</protein>
<dbReference type="PROSITE" id="PS50404">
    <property type="entry name" value="GST_NTER"/>
    <property type="match status" value="1"/>
</dbReference>
<dbReference type="PANTHER" id="PTHR43969">
    <property type="entry name" value="GLUTATHIONE S TRANSFERASE D10, ISOFORM A-RELATED"/>
    <property type="match status" value="1"/>
</dbReference>
<dbReference type="PANTHER" id="PTHR43969:SF9">
    <property type="entry name" value="GLUTATHIONE S TRANSFERASE D10, ISOFORM A-RELATED"/>
    <property type="match status" value="1"/>
</dbReference>
<accession>A0A8J5N4F7</accession>
<evidence type="ECO:0000313" key="3">
    <source>
        <dbReference type="EMBL" id="KAG7173090.1"/>
    </source>
</evidence>
<evidence type="ECO:0000259" key="2">
    <source>
        <dbReference type="PROSITE" id="PS50404"/>
    </source>
</evidence>
<feature type="domain" description="GST N-terminal" evidence="2">
    <location>
        <begin position="44"/>
        <end position="109"/>
    </location>
</feature>
<dbReference type="GO" id="GO:0006749">
    <property type="term" value="P:glutathione metabolic process"/>
    <property type="evidence" value="ECO:0007669"/>
    <property type="project" value="TreeGrafter"/>
</dbReference>
<evidence type="ECO:0000313" key="4">
    <source>
        <dbReference type="Proteomes" id="UP000747542"/>
    </source>
</evidence>
<dbReference type="InterPro" id="IPR004045">
    <property type="entry name" value="Glutathione_S-Trfase_N"/>
</dbReference>
<organism evidence="3 4">
    <name type="scientific">Homarus americanus</name>
    <name type="common">American lobster</name>
    <dbReference type="NCBI Taxonomy" id="6706"/>
    <lineage>
        <taxon>Eukaryota</taxon>
        <taxon>Metazoa</taxon>
        <taxon>Ecdysozoa</taxon>
        <taxon>Arthropoda</taxon>
        <taxon>Crustacea</taxon>
        <taxon>Multicrustacea</taxon>
        <taxon>Malacostraca</taxon>
        <taxon>Eumalacostraca</taxon>
        <taxon>Eucarida</taxon>
        <taxon>Decapoda</taxon>
        <taxon>Pleocyemata</taxon>
        <taxon>Astacidea</taxon>
        <taxon>Nephropoidea</taxon>
        <taxon>Nephropidae</taxon>
        <taxon>Homarus</taxon>
    </lineage>
</organism>
<proteinExistence type="predicted"/>
<feature type="non-terminal residue" evidence="3">
    <location>
        <position position="139"/>
    </location>
</feature>
<feature type="region of interest" description="Disordered" evidence="1">
    <location>
        <begin position="1"/>
        <end position="21"/>
    </location>
</feature>
<dbReference type="InterPro" id="IPR036249">
    <property type="entry name" value="Thioredoxin-like_sf"/>
</dbReference>
<gene>
    <name evidence="3" type="primary">GstD1-L4</name>
    <name evidence="3" type="ORF">Hamer_G008613</name>
</gene>